<name>A0AAV7TWA1_PLEWA</name>
<dbReference type="Proteomes" id="UP001066276">
    <property type="component" value="Chromosome 3_2"/>
</dbReference>
<keyword evidence="3" id="KW-1185">Reference proteome</keyword>
<evidence type="ECO:0000313" key="3">
    <source>
        <dbReference type="Proteomes" id="UP001066276"/>
    </source>
</evidence>
<evidence type="ECO:0000313" key="2">
    <source>
        <dbReference type="EMBL" id="KAJ1180903.1"/>
    </source>
</evidence>
<comment type="caution">
    <text evidence="2">The sequence shown here is derived from an EMBL/GenBank/DDBJ whole genome shotgun (WGS) entry which is preliminary data.</text>
</comment>
<proteinExistence type="predicted"/>
<accession>A0AAV7TWA1</accession>
<dbReference type="AlphaFoldDB" id="A0AAV7TWA1"/>
<reference evidence="2" key="1">
    <citation type="journal article" date="2022" name="bioRxiv">
        <title>Sequencing and chromosome-scale assembly of the giantPleurodeles waltlgenome.</title>
        <authorList>
            <person name="Brown T."/>
            <person name="Elewa A."/>
            <person name="Iarovenko S."/>
            <person name="Subramanian E."/>
            <person name="Araus A.J."/>
            <person name="Petzold A."/>
            <person name="Susuki M."/>
            <person name="Suzuki K.-i.T."/>
            <person name="Hayashi T."/>
            <person name="Toyoda A."/>
            <person name="Oliveira C."/>
            <person name="Osipova E."/>
            <person name="Leigh N.D."/>
            <person name="Simon A."/>
            <person name="Yun M.H."/>
        </authorList>
    </citation>
    <scope>NUCLEOTIDE SEQUENCE</scope>
    <source>
        <strain evidence="2">20211129_DDA</strain>
        <tissue evidence="2">Liver</tissue>
    </source>
</reference>
<dbReference type="EMBL" id="JANPWB010000006">
    <property type="protein sequence ID" value="KAJ1180903.1"/>
    <property type="molecule type" value="Genomic_DNA"/>
</dbReference>
<sequence length="67" mass="7147">MPPQTRPRDCVLTPVGTPESEAAETMARESGSNWGRAALEVRRVRTLTSRVALRGVTGSPPGRASTN</sequence>
<protein>
    <submittedName>
        <fullName evidence="2">Uncharacterized protein</fullName>
    </submittedName>
</protein>
<gene>
    <name evidence="2" type="ORF">NDU88_006114</name>
</gene>
<evidence type="ECO:0000256" key="1">
    <source>
        <dbReference type="SAM" id="MobiDB-lite"/>
    </source>
</evidence>
<organism evidence="2 3">
    <name type="scientific">Pleurodeles waltl</name>
    <name type="common">Iberian ribbed newt</name>
    <dbReference type="NCBI Taxonomy" id="8319"/>
    <lineage>
        <taxon>Eukaryota</taxon>
        <taxon>Metazoa</taxon>
        <taxon>Chordata</taxon>
        <taxon>Craniata</taxon>
        <taxon>Vertebrata</taxon>
        <taxon>Euteleostomi</taxon>
        <taxon>Amphibia</taxon>
        <taxon>Batrachia</taxon>
        <taxon>Caudata</taxon>
        <taxon>Salamandroidea</taxon>
        <taxon>Salamandridae</taxon>
        <taxon>Pleurodelinae</taxon>
        <taxon>Pleurodeles</taxon>
    </lineage>
</organism>
<feature type="region of interest" description="Disordered" evidence="1">
    <location>
        <begin position="1"/>
        <end position="32"/>
    </location>
</feature>